<evidence type="ECO:0000256" key="4">
    <source>
        <dbReference type="PROSITE-ProRule" id="PRU00335"/>
    </source>
</evidence>
<dbReference type="eggNOG" id="COG1309">
    <property type="taxonomic scope" value="Bacteria"/>
</dbReference>
<dbReference type="GO" id="GO:0003677">
    <property type="term" value="F:DNA binding"/>
    <property type="evidence" value="ECO:0007669"/>
    <property type="project" value="UniProtKB-UniRule"/>
</dbReference>
<feature type="DNA-binding region" description="H-T-H motif" evidence="4">
    <location>
        <begin position="41"/>
        <end position="60"/>
    </location>
</feature>
<evidence type="ECO:0000256" key="2">
    <source>
        <dbReference type="ARBA" id="ARBA00023125"/>
    </source>
</evidence>
<evidence type="ECO:0000256" key="1">
    <source>
        <dbReference type="ARBA" id="ARBA00023015"/>
    </source>
</evidence>
<dbReference type="PROSITE" id="PS50977">
    <property type="entry name" value="HTH_TETR_2"/>
    <property type="match status" value="1"/>
</dbReference>
<dbReference type="PROSITE" id="PS01081">
    <property type="entry name" value="HTH_TETR_1"/>
    <property type="match status" value="1"/>
</dbReference>
<protein>
    <recommendedName>
        <fullName evidence="5">HTH tetR-type domain-containing protein</fullName>
    </recommendedName>
</protein>
<organism evidence="6 7">
    <name type="scientific">Pseudomonas taeanensis MS-3</name>
    <dbReference type="NCBI Taxonomy" id="1395571"/>
    <lineage>
        <taxon>Bacteria</taxon>
        <taxon>Pseudomonadati</taxon>
        <taxon>Pseudomonadota</taxon>
        <taxon>Gammaproteobacteria</taxon>
        <taxon>Pseudomonadales</taxon>
        <taxon>Pseudomonadaceae</taxon>
        <taxon>Pseudomonas</taxon>
    </lineage>
</organism>
<feature type="domain" description="HTH tetR-type" evidence="5">
    <location>
        <begin position="18"/>
        <end position="78"/>
    </location>
</feature>
<dbReference type="EMBL" id="AWSQ01000001">
    <property type="protein sequence ID" value="KFX71183.1"/>
    <property type="molecule type" value="Genomic_DNA"/>
</dbReference>
<dbReference type="InterPro" id="IPR023772">
    <property type="entry name" value="DNA-bd_HTH_TetR-type_CS"/>
</dbReference>
<comment type="caution">
    <text evidence="6">The sequence shown here is derived from an EMBL/GenBank/DDBJ whole genome shotgun (WGS) entry which is preliminary data.</text>
</comment>
<dbReference type="AlphaFoldDB" id="A0A0A1YQ59"/>
<sequence length="209" mass="22455">MNSMKNTPPPPKRGRPRQFDREQALHKALTLFWSHGYEGTSIAELVDALGIAPPSLYAAFGSKEQLFLEALRLYLQGPGNFVARALEEEPSGQGFARRVLLDAAREFASGSHPPGCMIATGLVASASAHQPLAQELADLRTRTREVLALRFDQAQALGELPASSQPAAMARFYSAVIQGMAVQARDGANQTALTEIAEQALSLWPTSAA</sequence>
<name>A0A0A1YQ59_9PSED</name>
<dbReference type="InterPro" id="IPR009057">
    <property type="entry name" value="Homeodomain-like_sf"/>
</dbReference>
<reference evidence="6 7" key="1">
    <citation type="journal article" date="2014" name="Genome Announc.">
        <title>Draft Genome Sequence of Petroleum Oil-Degrading Marine Bacterium Pseudomonas taeanensis Strain MS-3, Isolated from a Crude Oil-Contaminated Seashore.</title>
        <authorList>
            <person name="Lee S.Y."/>
            <person name="Kim S.H."/>
            <person name="Lee D.G."/>
            <person name="Shin S."/>
            <person name="Yun S.H."/>
            <person name="Choi C.W."/>
            <person name="Chung Y.H."/>
            <person name="Choi J.S."/>
            <person name="Kahng H.Y."/>
            <person name="Kim S.I."/>
        </authorList>
    </citation>
    <scope>NUCLEOTIDE SEQUENCE [LARGE SCALE GENOMIC DNA]</scope>
    <source>
        <strain evidence="6 7">MS-3</strain>
    </source>
</reference>
<dbReference type="InterPro" id="IPR011075">
    <property type="entry name" value="TetR_C"/>
</dbReference>
<dbReference type="PANTHER" id="PTHR47506:SF1">
    <property type="entry name" value="HTH-TYPE TRANSCRIPTIONAL REGULATOR YJDC"/>
    <property type="match status" value="1"/>
</dbReference>
<keyword evidence="1" id="KW-0805">Transcription regulation</keyword>
<evidence type="ECO:0000313" key="6">
    <source>
        <dbReference type="EMBL" id="KFX71183.1"/>
    </source>
</evidence>
<keyword evidence="7" id="KW-1185">Reference proteome</keyword>
<dbReference type="Gene3D" id="1.10.10.60">
    <property type="entry name" value="Homeodomain-like"/>
    <property type="match status" value="1"/>
</dbReference>
<evidence type="ECO:0000259" key="5">
    <source>
        <dbReference type="PROSITE" id="PS50977"/>
    </source>
</evidence>
<evidence type="ECO:0000256" key="3">
    <source>
        <dbReference type="ARBA" id="ARBA00023163"/>
    </source>
</evidence>
<dbReference type="InterPro" id="IPR036271">
    <property type="entry name" value="Tet_transcr_reg_TetR-rel_C_sf"/>
</dbReference>
<dbReference type="Proteomes" id="UP000030063">
    <property type="component" value="Unassembled WGS sequence"/>
</dbReference>
<evidence type="ECO:0000313" key="7">
    <source>
        <dbReference type="Proteomes" id="UP000030063"/>
    </source>
</evidence>
<dbReference type="OrthoDB" id="270177at2"/>
<dbReference type="SUPFAM" id="SSF48498">
    <property type="entry name" value="Tetracyclin repressor-like, C-terminal domain"/>
    <property type="match status" value="1"/>
</dbReference>
<dbReference type="RefSeq" id="WP_025164020.1">
    <property type="nucleotide sequence ID" value="NZ_AWSQ01000001.1"/>
</dbReference>
<dbReference type="SUPFAM" id="SSF46689">
    <property type="entry name" value="Homeodomain-like"/>
    <property type="match status" value="1"/>
</dbReference>
<keyword evidence="2 4" id="KW-0238">DNA-binding</keyword>
<dbReference type="Pfam" id="PF16925">
    <property type="entry name" value="TetR_C_13"/>
    <property type="match status" value="1"/>
</dbReference>
<keyword evidence="3" id="KW-0804">Transcription</keyword>
<dbReference type="Pfam" id="PF00440">
    <property type="entry name" value="TetR_N"/>
    <property type="match status" value="1"/>
</dbReference>
<dbReference type="PANTHER" id="PTHR47506">
    <property type="entry name" value="TRANSCRIPTIONAL REGULATORY PROTEIN"/>
    <property type="match status" value="1"/>
</dbReference>
<dbReference type="InterPro" id="IPR001647">
    <property type="entry name" value="HTH_TetR"/>
</dbReference>
<dbReference type="Gene3D" id="1.10.357.10">
    <property type="entry name" value="Tetracycline Repressor, domain 2"/>
    <property type="match status" value="1"/>
</dbReference>
<gene>
    <name evidence="6" type="ORF">TMS3_0104420</name>
</gene>
<accession>A0A0A1YQ59</accession>
<dbReference type="STRING" id="1395571.TMS3_0104420"/>
<proteinExistence type="predicted"/>